<dbReference type="InterPro" id="IPR051783">
    <property type="entry name" value="NAD(P)-dependent_oxidoreduct"/>
</dbReference>
<organism evidence="3 4">
    <name type="scientific">Sphingomonas jinjuensis</name>
    <dbReference type="NCBI Taxonomy" id="535907"/>
    <lineage>
        <taxon>Bacteria</taxon>
        <taxon>Pseudomonadati</taxon>
        <taxon>Pseudomonadota</taxon>
        <taxon>Alphaproteobacteria</taxon>
        <taxon>Sphingomonadales</taxon>
        <taxon>Sphingomonadaceae</taxon>
        <taxon>Sphingomonas</taxon>
    </lineage>
</organism>
<dbReference type="PANTHER" id="PTHR48079:SF6">
    <property type="entry name" value="NAD(P)-BINDING DOMAIN-CONTAINING PROTEIN-RELATED"/>
    <property type="match status" value="1"/>
</dbReference>
<dbReference type="Pfam" id="PF01408">
    <property type="entry name" value="GFO_IDH_MocA"/>
    <property type="match status" value="1"/>
</dbReference>
<dbReference type="GO" id="GO:0005737">
    <property type="term" value="C:cytoplasm"/>
    <property type="evidence" value="ECO:0007669"/>
    <property type="project" value="TreeGrafter"/>
</dbReference>
<reference evidence="3 4" key="1">
    <citation type="submission" date="2020-08" db="EMBL/GenBank/DDBJ databases">
        <title>Genomic Encyclopedia of Type Strains, Phase IV (KMG-IV): sequencing the most valuable type-strain genomes for metagenomic binning, comparative biology and taxonomic classification.</title>
        <authorList>
            <person name="Goeker M."/>
        </authorList>
    </citation>
    <scope>NUCLEOTIDE SEQUENCE [LARGE SCALE GENOMIC DNA]</scope>
    <source>
        <strain evidence="3 4">YC6723</strain>
    </source>
</reference>
<comment type="caution">
    <text evidence="3">The sequence shown here is derived from an EMBL/GenBank/DDBJ whole genome shotgun (WGS) entry which is preliminary data.</text>
</comment>
<proteinExistence type="predicted"/>
<dbReference type="Gene3D" id="3.40.50.720">
    <property type="entry name" value="NAD(P)-binding Rossmann-like Domain"/>
    <property type="match status" value="2"/>
</dbReference>
<dbReference type="InterPro" id="IPR001509">
    <property type="entry name" value="Epimerase_deHydtase"/>
</dbReference>
<dbReference type="Gene3D" id="3.30.360.10">
    <property type="entry name" value="Dihydrodipicolinate Reductase, domain 2"/>
    <property type="match status" value="1"/>
</dbReference>
<evidence type="ECO:0000313" key="3">
    <source>
        <dbReference type="EMBL" id="MBB4153023.1"/>
    </source>
</evidence>
<dbReference type="GO" id="GO:0004029">
    <property type="term" value="F:aldehyde dehydrogenase (NAD+) activity"/>
    <property type="evidence" value="ECO:0007669"/>
    <property type="project" value="TreeGrafter"/>
</dbReference>
<dbReference type="InterPro" id="IPR036291">
    <property type="entry name" value="NAD(P)-bd_dom_sf"/>
</dbReference>
<dbReference type="Pfam" id="PF01370">
    <property type="entry name" value="Epimerase"/>
    <property type="match status" value="1"/>
</dbReference>
<name>A0A840F136_9SPHN</name>
<evidence type="ECO:0000313" key="4">
    <source>
        <dbReference type="Proteomes" id="UP000529795"/>
    </source>
</evidence>
<dbReference type="GO" id="GO:0000166">
    <property type="term" value="F:nucleotide binding"/>
    <property type="evidence" value="ECO:0007669"/>
    <property type="project" value="InterPro"/>
</dbReference>
<dbReference type="PANTHER" id="PTHR48079">
    <property type="entry name" value="PROTEIN YEEZ"/>
    <property type="match status" value="1"/>
</dbReference>
<sequence>MSAVTRVGMLGAGYILKSHATAVAALPDVELSMVCDVSAGRARAAAEQFGFARWAASMDELAASDCDVVHILVPPTFHLQAATRMVEAGKSVFLEKPMGLDGAACVELCRLAEEKGVTVGVNHNFLFSRAYEDVRQAAKAGKLGAIDCIAANWLFPLPQLQFGPFDTWMLDRPANILFELSPHLIASVIDLAGDVDIEAVVTSRSLTLPGGKTAYRHWQVVGHAGNAAVTVTLSLTPGYADRSLRLRASAANAQIDFGRDFGWIDDTQDYNPLIESFSARRAMAAPAGRQAWADRLRRTVLALKKRPWANPFEDSIHRSISAFYDGGVASVDPRHEGRFAARVIETCERIVAKAGLEPPSMAVERLPLPQPPKTPTVLVVGGTGFIGRRLVRELVSQGYAVRVMTRNAQSGAHEFGDQPVELFEGSHGDRERVKQALVGIDTVFHLAKAVGKRWADYQQSDIEPTRVLGEEAARAGVRRFVFTGTIDSYNSASAATTIDNTTPVDKAIATRNLYARSKAAGEAVLRDIASQSAMELVVMRPGIVLGIGSPPAHIGVANFATEGRLHYWGDGTNKLPLVLVDDVATGLVKGMTTPGIGGRQFLLTSPPLLSAREYVDALSRATGTASVAAAKPAWRTWIADAVKEGAKYAIRHPNRRFPSLHDSAARGHQSRYDATDTETTLDWHPVHDRDRMIRHGIDEVVAASTR</sequence>
<accession>A0A840F136</accession>
<evidence type="ECO:0000259" key="2">
    <source>
        <dbReference type="Pfam" id="PF01408"/>
    </source>
</evidence>
<feature type="domain" description="NAD-dependent epimerase/dehydratase" evidence="1">
    <location>
        <begin position="377"/>
        <end position="593"/>
    </location>
</feature>
<dbReference type="Proteomes" id="UP000529795">
    <property type="component" value="Unassembled WGS sequence"/>
</dbReference>
<evidence type="ECO:0000259" key="1">
    <source>
        <dbReference type="Pfam" id="PF01370"/>
    </source>
</evidence>
<dbReference type="RefSeq" id="WP_183982701.1">
    <property type="nucleotide sequence ID" value="NZ_JACIEV010000002.1"/>
</dbReference>
<protein>
    <submittedName>
        <fullName evidence="3">Putative dehydrogenase/nucleoside-diphosphate-sugar epimerase</fullName>
    </submittedName>
</protein>
<dbReference type="EMBL" id="JACIEV010000002">
    <property type="protein sequence ID" value="MBB4153023.1"/>
    <property type="molecule type" value="Genomic_DNA"/>
</dbReference>
<gene>
    <name evidence="3" type="ORF">GGQ80_000911</name>
</gene>
<dbReference type="AlphaFoldDB" id="A0A840F136"/>
<dbReference type="InterPro" id="IPR000683">
    <property type="entry name" value="Gfo/Idh/MocA-like_OxRdtase_N"/>
</dbReference>
<dbReference type="SUPFAM" id="SSF51735">
    <property type="entry name" value="NAD(P)-binding Rossmann-fold domains"/>
    <property type="match status" value="2"/>
</dbReference>
<feature type="domain" description="Gfo/Idh/MocA-like oxidoreductase N-terminal" evidence="2">
    <location>
        <begin position="6"/>
        <end position="123"/>
    </location>
</feature>
<keyword evidence="4" id="KW-1185">Reference proteome</keyword>